<dbReference type="InterPro" id="IPR001194">
    <property type="entry name" value="cDENN_dom"/>
</dbReference>
<dbReference type="Gene3D" id="3.40.50.11500">
    <property type="match status" value="1"/>
</dbReference>
<feature type="modified residue" description="N6-(pyridoxal phosphate)lysine" evidence="6">
    <location>
        <position position="1264"/>
    </location>
</feature>
<evidence type="ECO:0000313" key="9">
    <source>
        <dbReference type="EMBL" id="KAF9688488.1"/>
    </source>
</evidence>
<gene>
    <name evidence="9" type="ORF">SADUNF_Sadunf02G0202200</name>
</gene>
<dbReference type="InterPro" id="IPR037516">
    <property type="entry name" value="Tripartite_DENN"/>
</dbReference>
<dbReference type="Gene3D" id="3.90.1150.10">
    <property type="entry name" value="Aspartate Aminotransferase, domain 1"/>
    <property type="match status" value="1"/>
</dbReference>
<reference evidence="9 10" key="1">
    <citation type="submission" date="2020-10" db="EMBL/GenBank/DDBJ databases">
        <title>Plant Genome Project.</title>
        <authorList>
            <person name="Zhang R.-G."/>
        </authorList>
    </citation>
    <scope>NUCLEOTIDE SEQUENCE [LARGE SCALE GENOMIC DNA]</scope>
    <source>
        <strain evidence="9">FAFU-HL-1</strain>
        <tissue evidence="9">Leaf</tissue>
    </source>
</reference>
<dbReference type="SUPFAM" id="SSF53383">
    <property type="entry name" value="PLP-dependent transferases"/>
    <property type="match status" value="1"/>
</dbReference>
<keyword evidence="3" id="KW-0210">Decarboxylase</keyword>
<evidence type="ECO:0000259" key="8">
    <source>
        <dbReference type="PROSITE" id="PS50211"/>
    </source>
</evidence>
<comment type="cofactor">
    <cofactor evidence="1 6">
        <name>pyridoxal 5'-phosphate</name>
        <dbReference type="ChEBI" id="CHEBI:597326"/>
    </cofactor>
</comment>
<evidence type="ECO:0000256" key="3">
    <source>
        <dbReference type="ARBA" id="ARBA00022793"/>
    </source>
</evidence>
<dbReference type="InterPro" id="IPR043153">
    <property type="entry name" value="DENN_C"/>
</dbReference>
<proteinExistence type="inferred from homology"/>
<dbReference type="InterPro" id="IPR005113">
    <property type="entry name" value="uDENN_dom"/>
</dbReference>
<dbReference type="Proteomes" id="UP000657918">
    <property type="component" value="Unassembled WGS sequence"/>
</dbReference>
<evidence type="ECO:0000256" key="6">
    <source>
        <dbReference type="PIRSR" id="PIRSR602129-50"/>
    </source>
</evidence>
<dbReference type="PANTHER" id="PTHR11999:SF70">
    <property type="entry name" value="MIP05841P"/>
    <property type="match status" value="1"/>
</dbReference>
<dbReference type="InterPro" id="IPR015422">
    <property type="entry name" value="PyrdxlP-dep_Trfase_small"/>
</dbReference>
<dbReference type="Gene3D" id="3.30.450.200">
    <property type="match status" value="1"/>
</dbReference>
<evidence type="ECO:0000256" key="7">
    <source>
        <dbReference type="SAM" id="MobiDB-lite"/>
    </source>
</evidence>
<evidence type="ECO:0000256" key="1">
    <source>
        <dbReference type="ARBA" id="ARBA00001933"/>
    </source>
</evidence>
<dbReference type="Gene3D" id="1.20.1340.10">
    <property type="entry name" value="dopa decarboxylase, N-terminal domain"/>
    <property type="match status" value="1"/>
</dbReference>
<dbReference type="PRINTS" id="PR00800">
    <property type="entry name" value="YHDCRBOXLASE"/>
</dbReference>
<evidence type="ECO:0000256" key="5">
    <source>
        <dbReference type="ARBA" id="ARBA00023239"/>
    </source>
</evidence>
<dbReference type="FunFam" id="1.20.1340.10:FF:000001">
    <property type="entry name" value="Histidine decarboxylase"/>
    <property type="match status" value="1"/>
</dbReference>
<dbReference type="CDD" id="cd06450">
    <property type="entry name" value="DOPA_deC_like"/>
    <property type="match status" value="1"/>
</dbReference>
<dbReference type="Pfam" id="PF00282">
    <property type="entry name" value="Pyridoxal_deC"/>
    <property type="match status" value="1"/>
</dbReference>
<dbReference type="GO" id="GO:0030170">
    <property type="term" value="F:pyridoxal phosphate binding"/>
    <property type="evidence" value="ECO:0007669"/>
    <property type="project" value="InterPro"/>
</dbReference>
<dbReference type="InterPro" id="IPR010977">
    <property type="entry name" value="Aromatic_deC"/>
</dbReference>
<dbReference type="OrthoDB" id="6019893at2759"/>
<evidence type="ECO:0000256" key="2">
    <source>
        <dbReference type="ARBA" id="ARBA00009533"/>
    </source>
</evidence>
<dbReference type="EMBL" id="JADGMS010000002">
    <property type="protein sequence ID" value="KAF9688488.1"/>
    <property type="molecule type" value="Genomic_DNA"/>
</dbReference>
<feature type="domain" description="UDENN" evidence="8">
    <location>
        <begin position="202"/>
        <end position="931"/>
    </location>
</feature>
<dbReference type="Pfam" id="PF02141">
    <property type="entry name" value="DENN"/>
    <property type="match status" value="1"/>
</dbReference>
<dbReference type="Pfam" id="PF03456">
    <property type="entry name" value="uDENN"/>
    <property type="match status" value="1"/>
</dbReference>
<dbReference type="GO" id="GO:0019752">
    <property type="term" value="P:carboxylic acid metabolic process"/>
    <property type="evidence" value="ECO:0007669"/>
    <property type="project" value="InterPro"/>
</dbReference>
<feature type="region of interest" description="Disordered" evidence="7">
    <location>
        <begin position="1"/>
        <end position="21"/>
    </location>
</feature>
<dbReference type="InterPro" id="IPR015421">
    <property type="entry name" value="PyrdxlP-dep_Trfase_major"/>
</dbReference>
<dbReference type="GO" id="GO:0005737">
    <property type="term" value="C:cytoplasm"/>
    <property type="evidence" value="ECO:0007669"/>
    <property type="project" value="TreeGrafter"/>
</dbReference>
<dbReference type="InterPro" id="IPR015424">
    <property type="entry name" value="PyrdxlP-dep_Trfase"/>
</dbReference>
<dbReference type="InterPro" id="IPR021115">
    <property type="entry name" value="Pyridoxal-P_BS"/>
</dbReference>
<keyword evidence="4 6" id="KW-0663">Pyridoxal phosphate</keyword>
<accession>A0A835TL75</accession>
<dbReference type="PANTHER" id="PTHR11999">
    <property type="entry name" value="GROUP II PYRIDOXAL-5-PHOSPHATE DECARBOXYLASE"/>
    <property type="match status" value="1"/>
</dbReference>
<comment type="similarity">
    <text evidence="2">Belongs to the group II decarboxylase family.</text>
</comment>
<sequence length="1504" mass="168314">MGTKGDGESQEERPHSPYSVLQHLSEEAFRVAGEALHSVYPGTDSGFKSMQRSQSEVFTNGAGSLRSSSFRKLKTRMQNALRRGGDSREQGYLPSFNPEVLANQKRQWYQLNSKSLNHSKYKEPTSLFEHFIVAGLHPDANLEKVEDAFAREKKWESDMEKSDLLDLKSMQRRAPSFPTLEPQLALLLKFVELLNCNFFLRNVLAIIIVLPSPCDRGDLPFILFKYPPGKRLAMRSKDLAAFCFPGGVKTRLLERTPSLSELNELVYGQEHLGRDDFSFIFSLKVADNDTVYGVCMHVTEIVQRPPGILGIQSPFSQSTGRCCRFLVSAPRCYCVLTRVPFFELHYEMLNSYFNAIHYIYLHGCSIIAQERLNRITQFVSEMSLASCMPSVSKQHGQMNENVDCLDREHDAVWMASAIPVDCAVALTAAAAGIISDDVIPTLSPKIWEPQSPESITASEASDSSQAREVDKDGRKYLQYFDDYASVSPESRCDALERMYGVDDNGHVSPVLGMFSCSRSRRLEGFGSFDTLFSPVRSMVSEDEEDELFPDHEKDFGDDLILEWAKENKNDLLQIICGYHAMPLPQRGNGIVFQPLDHLQAIEYKRPPASDLGFCNNYLASFEAAKANAKLAAAEEALALSIWTTATVCTPTSISSMLHFQIGGRKSDICFFFQVLTLVAGVLLEKQVVVVCPNLGVLSAVVLSLVPMIRPFQWQSLLLPILPRQMLDFLDAPVPFIHQMAAGSSVGEQVLCWCQFRMLLKGVSFFVGIQHRPADLKIKTSNLVHVNVLKNQVKMCHLPALPRYKELVSELRPLHGRLSLESSVAKRHPVYRCNEVQAEAATRFLSVMRRYLESLCSDLRSYTITSVQSNNDRVSLLLKDSFIDSFNGRDRSFIKTRNYLLSCQTLVCRASSMGASNLTIFKPWNNFSRWESKGLKPMDSEQLRENAHKMVDFIADYYKSIENFPVLSQVEPGYLRKLLPDSAPNQPETLQNVLDDVQAKILPGVTHWQSPSYFAYYPSNSSVAGFLGEMLSAGINMVGFSWITSPAATELEMIVLDWLGKLLKLPEDFLSTVLMPGLRSKELKLLMFVVGAILKSLWSYVTGQGGGVIQGTASEAVLVVLLAARDRVLRKCGENALEKLVVYASDQTHSALQKACKIGGIHPENCKLLKTDSSTNYALSPDLLSKAISDDISTGLIPFFLCATVGTTSSTAVDPLLALGKIAKNNGIWFHVDAAYAGSACICPEYRCYIDGVEEADSFNMNAHKWFLTNFDCSALWVKFPPLGNENWGGILLEFEDRNALIQALSTNPEFLKNKASQANMVVDYKDWQIPLGRRFRSLKLWMVLRLYGLENLQCYIRNHINLAKYFEGLVAADSRFEGYEYCLSCQLAHLTWDKPLLGIVLLSMGCLLNCWEKIGNKRVVTPRIFSLVCFRLLPPSNNEDHGNNLNHDLLDAVNSTGKIFISHTVLSGKYILRFAVGAPLTEERHVIAAWKVLQDESTSLLGSL</sequence>
<evidence type="ECO:0000256" key="4">
    <source>
        <dbReference type="ARBA" id="ARBA00022898"/>
    </source>
</evidence>
<name>A0A835TL75_9ROSI</name>
<evidence type="ECO:0000313" key="10">
    <source>
        <dbReference type="Proteomes" id="UP000657918"/>
    </source>
</evidence>
<dbReference type="Gene3D" id="3.40.640.10">
    <property type="entry name" value="Type I PLP-dependent aspartate aminotransferase-like (Major domain)"/>
    <property type="match status" value="1"/>
</dbReference>
<keyword evidence="10" id="KW-1185">Reference proteome</keyword>
<dbReference type="SMART" id="SM00799">
    <property type="entry name" value="DENN"/>
    <property type="match status" value="1"/>
</dbReference>
<keyword evidence="5" id="KW-0456">Lyase</keyword>
<dbReference type="GO" id="GO:0016831">
    <property type="term" value="F:carboxy-lyase activity"/>
    <property type="evidence" value="ECO:0007669"/>
    <property type="project" value="UniProtKB-KW"/>
</dbReference>
<protein>
    <recommendedName>
        <fullName evidence="8">UDENN domain-containing protein</fullName>
    </recommendedName>
</protein>
<dbReference type="PROSITE" id="PS50211">
    <property type="entry name" value="DENN"/>
    <property type="match status" value="1"/>
</dbReference>
<comment type="caution">
    <text evidence="9">The sequence shown here is derived from an EMBL/GenBank/DDBJ whole genome shotgun (WGS) entry which is preliminary data.</text>
</comment>
<dbReference type="InterPro" id="IPR002129">
    <property type="entry name" value="PyrdxlP-dep_de-COase"/>
</dbReference>
<organism evidence="9 10">
    <name type="scientific">Salix dunnii</name>
    <dbReference type="NCBI Taxonomy" id="1413687"/>
    <lineage>
        <taxon>Eukaryota</taxon>
        <taxon>Viridiplantae</taxon>
        <taxon>Streptophyta</taxon>
        <taxon>Embryophyta</taxon>
        <taxon>Tracheophyta</taxon>
        <taxon>Spermatophyta</taxon>
        <taxon>Magnoliopsida</taxon>
        <taxon>eudicotyledons</taxon>
        <taxon>Gunneridae</taxon>
        <taxon>Pentapetalae</taxon>
        <taxon>rosids</taxon>
        <taxon>fabids</taxon>
        <taxon>Malpighiales</taxon>
        <taxon>Salicaceae</taxon>
        <taxon>Saliceae</taxon>
        <taxon>Salix</taxon>
    </lineage>
</organism>
<feature type="compositionally biased region" description="Basic and acidic residues" evidence="7">
    <location>
        <begin position="1"/>
        <end position="15"/>
    </location>
</feature>
<dbReference type="PROSITE" id="PS00392">
    <property type="entry name" value="DDC_GAD_HDC_YDC"/>
    <property type="match status" value="1"/>
</dbReference>
<dbReference type="GO" id="GO:0006520">
    <property type="term" value="P:amino acid metabolic process"/>
    <property type="evidence" value="ECO:0007669"/>
    <property type="project" value="InterPro"/>
</dbReference>